<dbReference type="InterPro" id="IPR003593">
    <property type="entry name" value="AAA+_ATPase"/>
</dbReference>
<feature type="non-terminal residue" evidence="5">
    <location>
        <position position="251"/>
    </location>
</feature>
<keyword evidence="3" id="KW-0067">ATP-binding</keyword>
<evidence type="ECO:0000256" key="2">
    <source>
        <dbReference type="ARBA" id="ARBA00022741"/>
    </source>
</evidence>
<dbReference type="InterPro" id="IPR017871">
    <property type="entry name" value="ABC_transporter-like_CS"/>
</dbReference>
<dbReference type="InterPro" id="IPR003439">
    <property type="entry name" value="ABC_transporter-like_ATP-bd"/>
</dbReference>
<feature type="non-terminal residue" evidence="5">
    <location>
        <position position="1"/>
    </location>
</feature>
<comment type="caution">
    <text evidence="5">The sequence shown here is derived from an EMBL/GenBank/DDBJ whole genome shotgun (WGS) entry which is preliminary data.</text>
</comment>
<evidence type="ECO:0000256" key="3">
    <source>
        <dbReference type="ARBA" id="ARBA00022840"/>
    </source>
</evidence>
<dbReference type="GO" id="GO:0016887">
    <property type="term" value="F:ATP hydrolysis activity"/>
    <property type="evidence" value="ECO:0007669"/>
    <property type="project" value="InterPro"/>
</dbReference>
<dbReference type="CDD" id="cd03235">
    <property type="entry name" value="ABC_Metallic_Cations"/>
    <property type="match status" value="1"/>
</dbReference>
<organism evidence="5">
    <name type="scientific">marine sediment metagenome</name>
    <dbReference type="NCBI Taxonomy" id="412755"/>
    <lineage>
        <taxon>unclassified sequences</taxon>
        <taxon>metagenomes</taxon>
        <taxon>ecological metagenomes</taxon>
    </lineage>
</organism>
<name>X1VQU4_9ZZZZ</name>
<dbReference type="SUPFAM" id="SSF52540">
    <property type="entry name" value="P-loop containing nucleoside triphosphate hydrolases"/>
    <property type="match status" value="1"/>
</dbReference>
<reference evidence="5" key="1">
    <citation type="journal article" date="2014" name="Front. Microbiol.">
        <title>High frequency of phylogenetically diverse reductive dehalogenase-homologous genes in deep subseafloor sedimentary metagenomes.</title>
        <authorList>
            <person name="Kawai M."/>
            <person name="Futagami T."/>
            <person name="Toyoda A."/>
            <person name="Takaki Y."/>
            <person name="Nishi S."/>
            <person name="Hori S."/>
            <person name="Arai W."/>
            <person name="Tsubouchi T."/>
            <person name="Morono Y."/>
            <person name="Uchiyama I."/>
            <person name="Ito T."/>
            <person name="Fujiyama A."/>
            <person name="Inagaki F."/>
            <person name="Takami H."/>
        </authorList>
    </citation>
    <scope>NUCLEOTIDE SEQUENCE</scope>
    <source>
        <strain evidence="5">Expedition CK06-06</strain>
    </source>
</reference>
<proteinExistence type="predicted"/>
<dbReference type="EMBL" id="BARW01029642">
    <property type="protein sequence ID" value="GAJ11705.1"/>
    <property type="molecule type" value="Genomic_DNA"/>
</dbReference>
<dbReference type="Gene3D" id="3.40.50.300">
    <property type="entry name" value="P-loop containing nucleotide triphosphate hydrolases"/>
    <property type="match status" value="1"/>
</dbReference>
<evidence type="ECO:0000313" key="5">
    <source>
        <dbReference type="EMBL" id="GAJ11705.1"/>
    </source>
</evidence>
<keyword evidence="1" id="KW-0813">Transport</keyword>
<accession>X1VQU4</accession>
<feature type="domain" description="ABC transporter" evidence="4">
    <location>
        <begin position="3"/>
        <end position="241"/>
    </location>
</feature>
<dbReference type="InterPro" id="IPR027417">
    <property type="entry name" value="P-loop_NTPase"/>
</dbReference>
<dbReference type="AlphaFoldDB" id="X1VQU4"/>
<dbReference type="InterPro" id="IPR050153">
    <property type="entry name" value="Metal_Ion_Import_ABC"/>
</dbReference>
<dbReference type="PANTHER" id="PTHR42734">
    <property type="entry name" value="METAL TRANSPORT SYSTEM ATP-BINDING PROTEIN TM_0124-RELATED"/>
    <property type="match status" value="1"/>
</dbReference>
<evidence type="ECO:0000256" key="1">
    <source>
        <dbReference type="ARBA" id="ARBA00022448"/>
    </source>
</evidence>
<keyword evidence="2" id="KW-0547">Nucleotide-binding</keyword>
<protein>
    <recommendedName>
        <fullName evidence="4">ABC transporter domain-containing protein</fullName>
    </recommendedName>
</protein>
<evidence type="ECO:0000259" key="4">
    <source>
        <dbReference type="PROSITE" id="PS50893"/>
    </source>
</evidence>
<dbReference type="PROSITE" id="PS50893">
    <property type="entry name" value="ABC_TRANSPORTER_2"/>
    <property type="match status" value="1"/>
</dbReference>
<dbReference type="SMART" id="SM00382">
    <property type="entry name" value="AAA"/>
    <property type="match status" value="1"/>
</dbReference>
<dbReference type="GO" id="GO:0005524">
    <property type="term" value="F:ATP binding"/>
    <property type="evidence" value="ECO:0007669"/>
    <property type="project" value="UniProtKB-KW"/>
</dbReference>
<dbReference type="FunFam" id="3.40.50.300:FF:000134">
    <property type="entry name" value="Iron-enterobactin ABC transporter ATP-binding protein"/>
    <property type="match status" value="1"/>
</dbReference>
<dbReference type="PROSITE" id="PS00211">
    <property type="entry name" value="ABC_TRANSPORTER_1"/>
    <property type="match status" value="1"/>
</dbReference>
<dbReference type="Pfam" id="PF00005">
    <property type="entry name" value="ABC_tran"/>
    <property type="match status" value="1"/>
</dbReference>
<sequence length="251" mass="27701">TVINIEDAVVSYREDVALRGVSLKVGSGEFVGIIGPNGAGKTTLLTIVNGLGKLLSGRVWVLGDYLTSGNGHSLRKKVGYVPQVENIDPRMPMNVREVVMIGRYGLLGLLRKPGKHDWEIVDEMLELVGMTHLARRPIGHLSGGEQQRVAIARCLAQEPELFLLDEPTASLDWKAQTEILELVKRIHDLRHLTTLFVTHDLNTLPVACDRVVLMKEGLIWGEGSPDELLTDDNLSQLYDMPISAVGKRRGE</sequence>
<gene>
    <name evidence="5" type="ORF">S12H4_47582</name>
</gene>